<dbReference type="InterPro" id="IPR036259">
    <property type="entry name" value="MFS_trans_sf"/>
</dbReference>
<dbReference type="PROSITE" id="PS00216">
    <property type="entry name" value="SUGAR_TRANSPORT_1"/>
    <property type="match status" value="1"/>
</dbReference>
<comment type="caution">
    <text evidence="11">The sequence shown here is derived from an EMBL/GenBank/DDBJ whole genome shotgun (WGS) entry which is preliminary data.</text>
</comment>
<keyword evidence="3" id="KW-0813">Transport</keyword>
<dbReference type="PROSITE" id="PS00217">
    <property type="entry name" value="SUGAR_TRANSPORT_2"/>
    <property type="match status" value="1"/>
</dbReference>
<sequence>MSATVDEKHTTSSNSSAHGVGAGKNNNAMTYDERRRAALREVDEAKFSRFHVKACLVAGVGFFTDAYDIFAINIAATMLGYVYGKGGSLNANQDLGIKVATPVGTLVGQLLFGWLADVVGRKKMYGVELMIIIVGTFAQALSGSGPAVGIIGAIIVWRFIMGVGIGGDYPLSAVITSEFAATRIRGRMMTAVFAMQGFGNFAAALVALIVTEAYKSSIINGPADLRKIDYCWRILIGLGAVPGCIALYFRLTIPETPRFTMDIERNVAQAANDVSIVVTNAKYKSDPDAVVERVQVPKASWADFNRHFGQWKNFKVLFGAAYSWFALDVAFYGLGLNSSIVLTAIGFGNSSNTNKQVGAYETLHNVSVGNLILSAGGLIPGYWATFLFVDSWGRKPIQLMGFTMLTILFICMGFGYDKMIHTTESAKKAFVFLYCITNFFQNFGPNTTTFIVPGEAFPTRYRSTAHGISAASGKLGAIIAQVGFARLRDIGGKNAFIKHILEIFAFFMLTGLFATFLIPETKGRSLEGPEGASSTIDFPLLVKLTSPLRMDSKVTLEGSAPITPAVSVHHGESVEMTVFNRSHAEVHRIDSPKGTAEASSSDEAAEHRREMIAMAAVCWTQFMAGWNDGTLGPLIPVIQEHFHIGFMIVSMLFVSACCGYVLGAVAVIYFTDRYGFGRVLIGGSLFQIVAYSILSSTPPFPVMCVALTINGIGMSFQNAQTSSLVISLKRNPGTKMGMMHAAYGAGACVSPLISTQFTQTPRWSFYFLVSLGLAVSNTISQSLVFGSRTLPEMLTSFGIPEVVHTADSTKTSKYKQILNLKIFYILAFFCLLYVGTEVTIGGWIVTFLIENRGGGASSGYVSSGFFAGLMLGRLVLLWVNQKLGERRAVYLYSCLIIGLEFVVWFTPSLVLNAVAVSIVGLLLGCPFYPILMNQSGGFIPAWLLTGAISWIASSGMSGSAIFPFITGVMAQKHGVQVLQPLIVGLLGTMVVIWALIPRIGKKKE</sequence>
<feature type="transmembrane region" description="Helical" evidence="9">
    <location>
        <begin position="396"/>
        <end position="416"/>
    </location>
</feature>
<dbReference type="FunFam" id="1.20.1250.20:FF:000286">
    <property type="entry name" value="MFS efflux transporter"/>
    <property type="match status" value="1"/>
</dbReference>
<feature type="domain" description="Major facilitator superfamily (MFS) profile" evidence="10">
    <location>
        <begin position="54"/>
        <end position="522"/>
    </location>
</feature>
<feature type="transmembrane region" description="Helical" evidence="9">
    <location>
        <begin position="943"/>
        <end position="965"/>
    </location>
</feature>
<comment type="subcellular location">
    <subcellularLocation>
        <location evidence="1">Endomembrane system</location>
        <topology evidence="1">Multi-pass membrane protein</topology>
    </subcellularLocation>
</comment>
<name>A0A8H3C7D0_9AGAM</name>
<dbReference type="InterPro" id="IPR005829">
    <property type="entry name" value="Sugar_transporter_CS"/>
</dbReference>
<dbReference type="SUPFAM" id="SSF103473">
    <property type="entry name" value="MFS general substrate transporter"/>
    <property type="match status" value="2"/>
</dbReference>
<dbReference type="GO" id="GO:0016020">
    <property type="term" value="C:membrane"/>
    <property type="evidence" value="ECO:0007669"/>
    <property type="project" value="InterPro"/>
</dbReference>
<keyword evidence="7 9" id="KW-0472">Membrane</keyword>
<dbReference type="CDD" id="cd17364">
    <property type="entry name" value="MFS_PhT"/>
    <property type="match status" value="1"/>
</dbReference>
<reference evidence="11" key="1">
    <citation type="submission" date="2021-01" db="EMBL/GenBank/DDBJ databases">
        <authorList>
            <person name="Kaushik A."/>
        </authorList>
    </citation>
    <scope>NUCLEOTIDE SEQUENCE</scope>
    <source>
        <strain evidence="11">AG6-10EEA</strain>
    </source>
</reference>
<dbReference type="InterPro" id="IPR004738">
    <property type="entry name" value="Phos_permease"/>
</dbReference>
<feature type="transmembrane region" description="Helical" evidence="9">
    <location>
        <begin position="644"/>
        <end position="669"/>
    </location>
</feature>
<dbReference type="GO" id="GO:0006817">
    <property type="term" value="P:phosphate ion transport"/>
    <property type="evidence" value="ECO:0007669"/>
    <property type="project" value="UniProtKB-KW"/>
</dbReference>
<evidence type="ECO:0000256" key="4">
    <source>
        <dbReference type="ARBA" id="ARBA00022592"/>
    </source>
</evidence>
<evidence type="ECO:0000256" key="8">
    <source>
        <dbReference type="SAM" id="MobiDB-lite"/>
    </source>
</evidence>
<keyword evidence="5 9" id="KW-0812">Transmembrane</keyword>
<keyword evidence="6 9" id="KW-1133">Transmembrane helix</keyword>
<feature type="transmembrane region" description="Helical" evidence="9">
    <location>
        <begin position="188"/>
        <end position="210"/>
    </location>
</feature>
<feature type="transmembrane region" description="Helical" evidence="9">
    <location>
        <begin position="499"/>
        <end position="518"/>
    </location>
</feature>
<evidence type="ECO:0000259" key="10">
    <source>
        <dbReference type="PROSITE" id="PS50850"/>
    </source>
</evidence>
<evidence type="ECO:0000256" key="7">
    <source>
        <dbReference type="ARBA" id="ARBA00023136"/>
    </source>
</evidence>
<feature type="transmembrane region" description="Helical" evidence="9">
    <location>
        <begin position="857"/>
        <end position="876"/>
    </location>
</feature>
<accession>A0A8H3C7D0</accession>
<dbReference type="InterPro" id="IPR020846">
    <property type="entry name" value="MFS_dom"/>
</dbReference>
<feature type="transmembrane region" description="Helical" evidence="9">
    <location>
        <begin position="822"/>
        <end position="845"/>
    </location>
</feature>
<feature type="transmembrane region" description="Helical" evidence="9">
    <location>
        <begin position="888"/>
        <end position="905"/>
    </location>
</feature>
<evidence type="ECO:0000313" key="11">
    <source>
        <dbReference type="EMBL" id="CAE6473308.1"/>
    </source>
</evidence>
<proteinExistence type="inferred from homology"/>
<evidence type="ECO:0000256" key="1">
    <source>
        <dbReference type="ARBA" id="ARBA00004127"/>
    </source>
</evidence>
<feature type="transmembrane region" description="Helical" evidence="9">
    <location>
        <begin position="56"/>
        <end position="83"/>
    </location>
</feature>
<protein>
    <recommendedName>
        <fullName evidence="10">Major facilitator superfamily (MFS) profile domain-containing protein</fullName>
    </recommendedName>
</protein>
<evidence type="ECO:0000313" key="12">
    <source>
        <dbReference type="Proteomes" id="UP000663853"/>
    </source>
</evidence>
<dbReference type="InterPro" id="IPR005828">
    <property type="entry name" value="MFS_sugar_transport-like"/>
</dbReference>
<feature type="domain" description="Major facilitator superfamily (MFS) profile" evidence="10">
    <location>
        <begin position="613"/>
        <end position="1004"/>
    </location>
</feature>
<feature type="compositionally biased region" description="Basic and acidic residues" evidence="8">
    <location>
        <begin position="1"/>
        <end position="10"/>
    </location>
</feature>
<dbReference type="PANTHER" id="PTHR23514:SF3">
    <property type="entry name" value="BYPASS OF STOP CODON PROTEIN 6"/>
    <property type="match status" value="1"/>
</dbReference>
<evidence type="ECO:0000256" key="9">
    <source>
        <dbReference type="SAM" id="Phobius"/>
    </source>
</evidence>
<feature type="region of interest" description="Disordered" evidence="8">
    <location>
        <begin position="1"/>
        <end position="27"/>
    </location>
</feature>
<feature type="transmembrane region" description="Helical" evidence="9">
    <location>
        <begin position="977"/>
        <end position="996"/>
    </location>
</feature>
<dbReference type="PROSITE" id="PS50850">
    <property type="entry name" value="MFS"/>
    <property type="match status" value="2"/>
</dbReference>
<dbReference type="EMBL" id="CAJMXA010001952">
    <property type="protein sequence ID" value="CAE6473308.1"/>
    <property type="molecule type" value="Genomic_DNA"/>
</dbReference>
<gene>
    <name evidence="11" type="ORF">RDB_LOCUS77845</name>
</gene>
<dbReference type="GO" id="GO:0012505">
    <property type="term" value="C:endomembrane system"/>
    <property type="evidence" value="ECO:0007669"/>
    <property type="project" value="UniProtKB-SubCell"/>
</dbReference>
<feature type="transmembrane region" description="Helical" evidence="9">
    <location>
        <begin position="147"/>
        <end position="167"/>
    </location>
</feature>
<dbReference type="InterPro" id="IPR011701">
    <property type="entry name" value="MFS"/>
</dbReference>
<feature type="transmembrane region" description="Helical" evidence="9">
    <location>
        <begin position="367"/>
        <end position="389"/>
    </location>
</feature>
<dbReference type="Gene3D" id="1.20.1250.20">
    <property type="entry name" value="MFS general substrate transporter like domains"/>
    <property type="match status" value="3"/>
</dbReference>
<dbReference type="PANTHER" id="PTHR23514">
    <property type="entry name" value="BYPASS OF STOP CODON PROTEIN 6"/>
    <property type="match status" value="1"/>
</dbReference>
<dbReference type="Pfam" id="PF07690">
    <property type="entry name" value="MFS_1"/>
    <property type="match status" value="1"/>
</dbReference>
<evidence type="ECO:0000256" key="2">
    <source>
        <dbReference type="ARBA" id="ARBA00008335"/>
    </source>
</evidence>
<dbReference type="NCBIfam" id="TIGR00887">
    <property type="entry name" value="2A0109"/>
    <property type="match status" value="1"/>
</dbReference>
<organism evidence="11 12">
    <name type="scientific">Rhizoctonia solani</name>
    <dbReference type="NCBI Taxonomy" id="456999"/>
    <lineage>
        <taxon>Eukaryota</taxon>
        <taxon>Fungi</taxon>
        <taxon>Dikarya</taxon>
        <taxon>Basidiomycota</taxon>
        <taxon>Agaricomycotina</taxon>
        <taxon>Agaricomycetes</taxon>
        <taxon>Cantharellales</taxon>
        <taxon>Ceratobasidiaceae</taxon>
        <taxon>Rhizoctonia</taxon>
    </lineage>
</organism>
<dbReference type="InterPro" id="IPR051788">
    <property type="entry name" value="MFS_Transporter"/>
</dbReference>
<dbReference type="Proteomes" id="UP000663853">
    <property type="component" value="Unassembled WGS sequence"/>
</dbReference>
<feature type="transmembrane region" description="Helical" evidence="9">
    <location>
        <begin position="230"/>
        <end position="251"/>
    </location>
</feature>
<comment type="similarity">
    <text evidence="2">Belongs to the major facilitator superfamily.</text>
</comment>
<dbReference type="AlphaFoldDB" id="A0A8H3C7D0"/>
<dbReference type="Pfam" id="PF00083">
    <property type="entry name" value="Sugar_tr"/>
    <property type="match status" value="1"/>
</dbReference>
<feature type="transmembrane region" description="Helical" evidence="9">
    <location>
        <begin position="316"/>
        <end position="347"/>
    </location>
</feature>
<feature type="transmembrane region" description="Helical" evidence="9">
    <location>
        <begin position="911"/>
        <end position="931"/>
    </location>
</feature>
<dbReference type="GO" id="GO:0005315">
    <property type="term" value="F:phosphate transmembrane transporter activity"/>
    <property type="evidence" value="ECO:0007669"/>
    <property type="project" value="InterPro"/>
</dbReference>
<evidence type="ECO:0000256" key="3">
    <source>
        <dbReference type="ARBA" id="ARBA00022448"/>
    </source>
</evidence>
<feature type="transmembrane region" description="Helical" evidence="9">
    <location>
        <begin position="95"/>
        <end position="116"/>
    </location>
</feature>
<evidence type="ECO:0000256" key="5">
    <source>
        <dbReference type="ARBA" id="ARBA00022692"/>
    </source>
</evidence>
<evidence type="ECO:0000256" key="6">
    <source>
        <dbReference type="ARBA" id="ARBA00022989"/>
    </source>
</evidence>
<keyword evidence="4" id="KW-0592">Phosphate transport</keyword>